<dbReference type="Proteomes" id="UP000001075">
    <property type="component" value="Unassembled WGS sequence"/>
</dbReference>
<evidence type="ECO:0000313" key="2">
    <source>
        <dbReference type="Proteomes" id="UP000001075"/>
    </source>
</evidence>
<dbReference type="InParanoid" id="G3GWT4"/>
<reference evidence="2" key="1">
    <citation type="journal article" date="2011" name="Nat. Biotechnol.">
        <title>The genomic sequence of the Chinese hamster ovary (CHO)-K1 cell line.</title>
        <authorList>
            <person name="Xu X."/>
            <person name="Nagarajan H."/>
            <person name="Lewis N.E."/>
            <person name="Pan S."/>
            <person name="Cai Z."/>
            <person name="Liu X."/>
            <person name="Chen W."/>
            <person name="Xie M."/>
            <person name="Wang W."/>
            <person name="Hammond S."/>
            <person name="Andersen M.R."/>
            <person name="Neff N."/>
            <person name="Passarelli B."/>
            <person name="Koh W."/>
            <person name="Fan H.C."/>
            <person name="Wang J."/>
            <person name="Gui Y."/>
            <person name="Lee K.H."/>
            <person name="Betenbaugh M.J."/>
            <person name="Quake S.R."/>
            <person name="Famili I."/>
            <person name="Palsson B.O."/>
            <person name="Wang J."/>
        </authorList>
    </citation>
    <scope>NUCLEOTIDE SEQUENCE [LARGE SCALE GENOMIC DNA]</scope>
    <source>
        <strain evidence="2">CHO K1 cell line</strain>
    </source>
</reference>
<organism evidence="1 2">
    <name type="scientific">Cricetulus griseus</name>
    <name type="common">Chinese hamster</name>
    <name type="synonym">Cricetulus barabensis griseus</name>
    <dbReference type="NCBI Taxonomy" id="10029"/>
    <lineage>
        <taxon>Eukaryota</taxon>
        <taxon>Metazoa</taxon>
        <taxon>Chordata</taxon>
        <taxon>Craniata</taxon>
        <taxon>Vertebrata</taxon>
        <taxon>Euteleostomi</taxon>
        <taxon>Mammalia</taxon>
        <taxon>Eutheria</taxon>
        <taxon>Euarchontoglires</taxon>
        <taxon>Glires</taxon>
        <taxon>Rodentia</taxon>
        <taxon>Myomorpha</taxon>
        <taxon>Muroidea</taxon>
        <taxon>Cricetidae</taxon>
        <taxon>Cricetinae</taxon>
        <taxon>Cricetulus</taxon>
    </lineage>
</organism>
<gene>
    <name evidence="1" type="ORF">I79_002215</name>
</gene>
<dbReference type="AlphaFoldDB" id="G3GWT4"/>
<protein>
    <submittedName>
        <fullName evidence="1">Uncharacterized protein</fullName>
    </submittedName>
</protein>
<name>G3GWT4_CRIGR</name>
<sequence length="122" mass="13126">MLMGVCPHRKVIASLAGASIATVDDVLDGKQGGGPRTFPLDVDAVCNGQHPGQYQPRSPNAIGLCPLVLLLWRPQLSCGFKDILWSSLGTFMSVCVCMCHKAKPELEVPRSTCHRMATKPPV</sequence>
<evidence type="ECO:0000313" key="1">
    <source>
        <dbReference type="EMBL" id="EGV93226.1"/>
    </source>
</evidence>
<dbReference type="EMBL" id="JH000054">
    <property type="protein sequence ID" value="EGV93226.1"/>
    <property type="molecule type" value="Genomic_DNA"/>
</dbReference>
<proteinExistence type="predicted"/>
<accession>G3GWT4</accession>